<dbReference type="GO" id="GO:0005794">
    <property type="term" value="C:Golgi apparatus"/>
    <property type="evidence" value="ECO:0007669"/>
    <property type="project" value="TreeGrafter"/>
</dbReference>
<dbReference type="InterPro" id="IPR029044">
    <property type="entry name" value="Nucleotide-diphossugar_trans"/>
</dbReference>
<evidence type="ECO:0000256" key="6">
    <source>
        <dbReference type="SAM" id="SignalP"/>
    </source>
</evidence>
<dbReference type="AlphaFoldDB" id="A0AAJ7T4S7"/>
<evidence type="ECO:0000313" key="8">
    <source>
        <dbReference type="RefSeq" id="XP_032810301.1"/>
    </source>
</evidence>
<proteinExistence type="inferred from homology"/>
<feature type="region of interest" description="Disordered" evidence="5">
    <location>
        <begin position="320"/>
        <end position="363"/>
    </location>
</feature>
<gene>
    <name evidence="8" type="primary">LOC116942460</name>
</gene>
<evidence type="ECO:0000256" key="5">
    <source>
        <dbReference type="SAM" id="MobiDB-lite"/>
    </source>
</evidence>
<keyword evidence="4" id="KW-0479">Metal-binding</keyword>
<evidence type="ECO:0000256" key="4">
    <source>
        <dbReference type="ARBA" id="ARBA00022723"/>
    </source>
</evidence>
<dbReference type="Proteomes" id="UP001318040">
    <property type="component" value="Chromosome 14"/>
</dbReference>
<name>A0AAJ7T4S7_PETMA</name>
<dbReference type="SUPFAM" id="SSF53448">
    <property type="entry name" value="Nucleotide-diphospho-sugar transferases"/>
    <property type="match status" value="1"/>
</dbReference>
<reference evidence="8" key="1">
    <citation type="submission" date="2025-08" db="UniProtKB">
        <authorList>
            <consortium name="RefSeq"/>
        </authorList>
    </citation>
    <scope>IDENTIFICATION</scope>
    <source>
        <tissue evidence="8">Sperm</tissue>
    </source>
</reference>
<dbReference type="GO" id="GO:0008194">
    <property type="term" value="F:UDP-glycosyltransferase activity"/>
    <property type="evidence" value="ECO:0007669"/>
    <property type="project" value="UniProtKB-ARBA"/>
</dbReference>
<feature type="signal peptide" evidence="6">
    <location>
        <begin position="1"/>
        <end position="34"/>
    </location>
</feature>
<dbReference type="Pfam" id="PF01501">
    <property type="entry name" value="Glyco_transf_8"/>
    <property type="match status" value="1"/>
</dbReference>
<feature type="chain" id="PRO_5042549626" evidence="6">
    <location>
        <begin position="35"/>
        <end position="373"/>
    </location>
</feature>
<dbReference type="GO" id="GO:0046872">
    <property type="term" value="F:metal ion binding"/>
    <property type="evidence" value="ECO:0007669"/>
    <property type="project" value="UniProtKB-KW"/>
</dbReference>
<keyword evidence="6" id="KW-0732">Signal</keyword>
<dbReference type="InterPro" id="IPR002495">
    <property type="entry name" value="Glyco_trans_8"/>
</dbReference>
<sequence>MPSRRTVNVGLLLALSTVLLIILHHNLLQSAGQADPARTSEGEWAQYEGQPVNLDPDVIPVVVCAVEERLGGTIATINSVRIHTNARLVFYIVTLRHTIPHITTWIKESVLENINYFIIEFNPDIVRGKIPVIAERPELLSPLNFARFYLGHLIPQHKRAVYLDDDIIVLGDIRELFESPLQDGHAAAFSDDCDAISTHLLANLRGIVVQNMYMAYLNYNKESVSKLGIRGSSCTFNPGVVVANLTEWRRQRISEQLEQWLLREQECVPLARPACARCQPGRSPSPPPGFASTWAPTWPCRKMGERMGGGGVSARLQIRRSEQGSSSGVPRIGLSGMAPPRDSEMIRIRDERRARGEDERAADERCRLVRCER</sequence>
<organism evidence="7 8">
    <name type="scientific">Petromyzon marinus</name>
    <name type="common">Sea lamprey</name>
    <dbReference type="NCBI Taxonomy" id="7757"/>
    <lineage>
        <taxon>Eukaryota</taxon>
        <taxon>Metazoa</taxon>
        <taxon>Chordata</taxon>
        <taxon>Craniata</taxon>
        <taxon>Vertebrata</taxon>
        <taxon>Cyclostomata</taxon>
        <taxon>Hyperoartia</taxon>
        <taxon>Petromyzontiformes</taxon>
        <taxon>Petromyzontidae</taxon>
        <taxon>Petromyzon</taxon>
    </lineage>
</organism>
<dbReference type="RefSeq" id="XP_032810301.1">
    <property type="nucleotide sequence ID" value="XM_032954410.1"/>
</dbReference>
<protein>
    <submittedName>
        <fullName evidence="8">Glycosyltransferase 8 domain-containing protein 2-like isoform X1</fullName>
    </submittedName>
</protein>
<comment type="similarity">
    <text evidence="1">Belongs to the glycosyltransferase 8 family.</text>
</comment>
<dbReference type="KEGG" id="pmrn:116942460"/>
<keyword evidence="7" id="KW-1185">Reference proteome</keyword>
<dbReference type="PANTHER" id="PTHR13778:SF47">
    <property type="entry name" value="LIPOPOLYSACCHARIDE 1,3-GALACTOSYLTRANSFERASE"/>
    <property type="match status" value="1"/>
</dbReference>
<feature type="compositionally biased region" description="Basic and acidic residues" evidence="5">
    <location>
        <begin position="341"/>
        <end position="363"/>
    </location>
</feature>
<accession>A0AAJ7T4S7</accession>
<keyword evidence="2" id="KW-0328">Glycosyltransferase</keyword>
<evidence type="ECO:0000313" key="7">
    <source>
        <dbReference type="Proteomes" id="UP001318040"/>
    </source>
</evidence>
<evidence type="ECO:0000256" key="1">
    <source>
        <dbReference type="ARBA" id="ARBA00006351"/>
    </source>
</evidence>
<keyword evidence="3" id="KW-0808">Transferase</keyword>
<dbReference type="InterPro" id="IPR050748">
    <property type="entry name" value="Glycosyltrans_8_dom-fam"/>
</dbReference>
<dbReference type="PANTHER" id="PTHR13778">
    <property type="entry name" value="GLYCOSYLTRANSFERASE 8 DOMAIN-CONTAINING PROTEIN"/>
    <property type="match status" value="1"/>
</dbReference>
<dbReference type="Gene3D" id="3.90.550.10">
    <property type="entry name" value="Spore Coat Polysaccharide Biosynthesis Protein SpsA, Chain A"/>
    <property type="match status" value="1"/>
</dbReference>
<evidence type="ECO:0000256" key="2">
    <source>
        <dbReference type="ARBA" id="ARBA00022676"/>
    </source>
</evidence>
<evidence type="ECO:0000256" key="3">
    <source>
        <dbReference type="ARBA" id="ARBA00022679"/>
    </source>
</evidence>